<evidence type="ECO:0000313" key="3">
    <source>
        <dbReference type="EMBL" id="MFC6313978.1"/>
    </source>
</evidence>
<evidence type="ECO:0000259" key="2">
    <source>
        <dbReference type="PROSITE" id="PS50937"/>
    </source>
</evidence>
<dbReference type="Pfam" id="PF13411">
    <property type="entry name" value="MerR_1"/>
    <property type="match status" value="1"/>
</dbReference>
<reference evidence="4" key="1">
    <citation type="journal article" date="2019" name="Int. J. Syst. Evol. Microbiol.">
        <title>The Global Catalogue of Microorganisms (GCM) 10K type strain sequencing project: providing services to taxonomists for standard genome sequencing and annotation.</title>
        <authorList>
            <consortium name="The Broad Institute Genomics Platform"/>
            <consortium name="The Broad Institute Genome Sequencing Center for Infectious Disease"/>
            <person name="Wu L."/>
            <person name="Ma J."/>
        </authorList>
    </citation>
    <scope>NUCLEOTIDE SEQUENCE [LARGE SCALE GENOMIC DNA]</scope>
    <source>
        <strain evidence="4">CCM 8897</strain>
    </source>
</reference>
<feature type="domain" description="HTH merR-type" evidence="2">
    <location>
        <begin position="1"/>
        <end position="69"/>
    </location>
</feature>
<dbReference type="PANTHER" id="PTHR30204">
    <property type="entry name" value="REDOX-CYCLING DRUG-SENSING TRANSCRIPTIONAL ACTIVATOR SOXR"/>
    <property type="match status" value="1"/>
</dbReference>
<dbReference type="InterPro" id="IPR047057">
    <property type="entry name" value="MerR_fam"/>
</dbReference>
<dbReference type="PANTHER" id="PTHR30204:SF98">
    <property type="entry name" value="HTH-TYPE TRANSCRIPTIONAL REGULATOR ADHR"/>
    <property type="match status" value="1"/>
</dbReference>
<comment type="caution">
    <text evidence="3">The sequence shown here is derived from an EMBL/GenBank/DDBJ whole genome shotgun (WGS) entry which is preliminary data.</text>
</comment>
<sequence length="143" mass="16848">MNIAQVSQKFGVTSETLRYWERLGLLPQIPRNESGYRTYGELEMNWVFFVKVMRNAGMSIESLIEFINLYRQQTDSRAAQKELLIEQRDKLVAQQQEIAKTLNYLDFKIDHFEEHVLTYENEKLSYDQPTAFDQAAKTASERD</sequence>
<protein>
    <submittedName>
        <fullName evidence="3">MerR family transcriptional regulator</fullName>
    </submittedName>
</protein>
<dbReference type="Proteomes" id="UP001596310">
    <property type="component" value="Unassembled WGS sequence"/>
</dbReference>
<dbReference type="PRINTS" id="PR00040">
    <property type="entry name" value="HTHMERR"/>
</dbReference>
<dbReference type="InterPro" id="IPR000551">
    <property type="entry name" value="MerR-type_HTH_dom"/>
</dbReference>
<dbReference type="SUPFAM" id="SSF46955">
    <property type="entry name" value="Putative DNA-binding domain"/>
    <property type="match status" value="1"/>
</dbReference>
<dbReference type="EMBL" id="JBHSSM010000001">
    <property type="protein sequence ID" value="MFC6313978.1"/>
    <property type="molecule type" value="Genomic_DNA"/>
</dbReference>
<evidence type="ECO:0000256" key="1">
    <source>
        <dbReference type="ARBA" id="ARBA00023125"/>
    </source>
</evidence>
<proteinExistence type="predicted"/>
<dbReference type="InterPro" id="IPR009061">
    <property type="entry name" value="DNA-bd_dom_put_sf"/>
</dbReference>
<dbReference type="SMART" id="SM00422">
    <property type="entry name" value="HTH_MERR"/>
    <property type="match status" value="1"/>
</dbReference>
<keyword evidence="1" id="KW-0238">DNA-binding</keyword>
<accession>A0ABW1ULT3</accession>
<keyword evidence="4" id="KW-1185">Reference proteome</keyword>
<dbReference type="Gene3D" id="1.10.1660.10">
    <property type="match status" value="1"/>
</dbReference>
<dbReference type="CDD" id="cd01109">
    <property type="entry name" value="HTH_YyaN"/>
    <property type="match status" value="1"/>
</dbReference>
<gene>
    <name evidence="3" type="ORF">ACFQHW_00070</name>
</gene>
<dbReference type="PROSITE" id="PS50937">
    <property type="entry name" value="HTH_MERR_2"/>
    <property type="match status" value="1"/>
</dbReference>
<organism evidence="3 4">
    <name type="scientific">Lapidilactobacillus achengensis</name>
    <dbReference type="NCBI Taxonomy" id="2486000"/>
    <lineage>
        <taxon>Bacteria</taxon>
        <taxon>Bacillati</taxon>
        <taxon>Bacillota</taxon>
        <taxon>Bacilli</taxon>
        <taxon>Lactobacillales</taxon>
        <taxon>Lactobacillaceae</taxon>
        <taxon>Lapidilactobacillus</taxon>
    </lineage>
</organism>
<evidence type="ECO:0000313" key="4">
    <source>
        <dbReference type="Proteomes" id="UP001596310"/>
    </source>
</evidence>
<dbReference type="RefSeq" id="WP_125601996.1">
    <property type="nucleotide sequence ID" value="NZ_JBHSSM010000001.1"/>
</dbReference>
<name>A0ABW1ULT3_9LACO</name>